<dbReference type="FunFam" id="3.40.630.20:FF:000001">
    <property type="entry name" value="Pyrrolidone-carboxylate peptidase"/>
    <property type="match status" value="1"/>
</dbReference>
<comment type="subunit">
    <text evidence="9">Homotetramer.</text>
</comment>
<comment type="catalytic activity">
    <reaction evidence="1 9 10">
        <text>Release of an N-terminal pyroglutamyl group from a polypeptide, the second amino acid generally not being Pro.</text>
        <dbReference type="EC" id="3.4.19.3"/>
    </reaction>
</comment>
<dbReference type="SUPFAM" id="SSF53182">
    <property type="entry name" value="Pyrrolidone carboxyl peptidase (pyroglutamate aminopeptidase)"/>
    <property type="match status" value="1"/>
</dbReference>
<feature type="active site" evidence="9 10">
    <location>
        <position position="78"/>
    </location>
</feature>
<organism evidence="12 13">
    <name type="scientific">Anaerococcus hydrogenalis</name>
    <dbReference type="NCBI Taxonomy" id="33029"/>
    <lineage>
        <taxon>Bacteria</taxon>
        <taxon>Bacillati</taxon>
        <taxon>Bacillota</taxon>
        <taxon>Tissierellia</taxon>
        <taxon>Tissierellales</taxon>
        <taxon>Peptoniphilaceae</taxon>
        <taxon>Anaerococcus</taxon>
    </lineage>
</organism>
<dbReference type="Gene3D" id="3.40.630.20">
    <property type="entry name" value="Peptidase C15, pyroglutamyl peptidase I-like"/>
    <property type="match status" value="1"/>
</dbReference>
<dbReference type="AlphaFoldDB" id="A0A2N6UJV3"/>
<dbReference type="CDD" id="cd00501">
    <property type="entry name" value="Peptidase_C15"/>
    <property type="match status" value="1"/>
</dbReference>
<keyword evidence="6 9" id="KW-0645">Protease</keyword>
<evidence type="ECO:0000256" key="3">
    <source>
        <dbReference type="ARBA" id="ARBA00004496"/>
    </source>
</evidence>
<dbReference type="EMBL" id="PNHP01000002">
    <property type="protein sequence ID" value="PMC81943.1"/>
    <property type="molecule type" value="Genomic_DNA"/>
</dbReference>
<reference evidence="12 13" key="1">
    <citation type="submission" date="2017-09" db="EMBL/GenBank/DDBJ databases">
        <title>Bacterial strain isolated from the female urinary microbiota.</title>
        <authorList>
            <person name="Thomas-White K."/>
            <person name="Kumar N."/>
            <person name="Forster S."/>
            <person name="Putonti C."/>
            <person name="Lawley T."/>
            <person name="Wolfe A.J."/>
        </authorList>
    </citation>
    <scope>NUCLEOTIDE SEQUENCE [LARGE SCALE GENOMIC DNA]</scope>
    <source>
        <strain evidence="12 13">UMB0204</strain>
    </source>
</reference>
<keyword evidence="5 9" id="KW-0963">Cytoplasm</keyword>
<dbReference type="PROSITE" id="PS01333">
    <property type="entry name" value="PYRASE_GLU"/>
    <property type="match status" value="1"/>
</dbReference>
<protein>
    <recommendedName>
        <fullName evidence="9">Pyrrolidone-carboxylate peptidase</fullName>
        <ecNumber evidence="9">3.4.19.3</ecNumber>
    </recommendedName>
    <alternativeName>
        <fullName evidence="9">5-oxoprolyl-peptidase</fullName>
    </alternativeName>
    <alternativeName>
        <fullName evidence="9">Pyroglutamyl-peptidase I</fullName>
        <shortName evidence="9">PGP-I</shortName>
        <shortName evidence="9">Pyrase</shortName>
    </alternativeName>
</protein>
<evidence type="ECO:0000256" key="11">
    <source>
        <dbReference type="PROSITE-ProRule" id="PRU10077"/>
    </source>
</evidence>
<comment type="function">
    <text evidence="2 9">Removes 5-oxoproline from various penultimate amino acid residues except L-proline.</text>
</comment>
<evidence type="ECO:0000256" key="8">
    <source>
        <dbReference type="ARBA" id="ARBA00022807"/>
    </source>
</evidence>
<dbReference type="RefSeq" id="WP_102197869.1">
    <property type="nucleotide sequence ID" value="NZ_CAMQCN010000026.1"/>
</dbReference>
<dbReference type="PIRSF" id="PIRSF015592">
    <property type="entry name" value="Prld-crbxl_pptds"/>
    <property type="match status" value="1"/>
</dbReference>
<evidence type="ECO:0000256" key="6">
    <source>
        <dbReference type="ARBA" id="ARBA00022670"/>
    </source>
</evidence>
<dbReference type="GO" id="GO:0006508">
    <property type="term" value="P:proteolysis"/>
    <property type="evidence" value="ECO:0007669"/>
    <property type="project" value="UniProtKB-KW"/>
</dbReference>
<dbReference type="NCBIfam" id="NF009676">
    <property type="entry name" value="PRK13197.1"/>
    <property type="match status" value="1"/>
</dbReference>
<evidence type="ECO:0000256" key="7">
    <source>
        <dbReference type="ARBA" id="ARBA00022801"/>
    </source>
</evidence>
<comment type="similarity">
    <text evidence="4 9">Belongs to the peptidase C15 family.</text>
</comment>
<evidence type="ECO:0000256" key="4">
    <source>
        <dbReference type="ARBA" id="ARBA00006641"/>
    </source>
</evidence>
<dbReference type="GeneID" id="84578364"/>
<evidence type="ECO:0000256" key="5">
    <source>
        <dbReference type="ARBA" id="ARBA00022490"/>
    </source>
</evidence>
<keyword evidence="8 9" id="KW-0788">Thiol protease</keyword>
<dbReference type="EC" id="3.4.19.3" evidence="9"/>
<dbReference type="InterPro" id="IPR029762">
    <property type="entry name" value="PGP-I_bact-type"/>
</dbReference>
<dbReference type="PANTHER" id="PTHR23402">
    <property type="entry name" value="PROTEASE FAMILY C15 PYROGLUTAMYL-PEPTIDASE I-RELATED"/>
    <property type="match status" value="1"/>
</dbReference>
<dbReference type="InterPro" id="IPR033693">
    <property type="entry name" value="PGPEP1_Glu_AS"/>
</dbReference>
<dbReference type="InterPro" id="IPR036440">
    <property type="entry name" value="Peptidase_C15-like_sf"/>
</dbReference>
<dbReference type="GO" id="GO:0005829">
    <property type="term" value="C:cytosol"/>
    <property type="evidence" value="ECO:0007669"/>
    <property type="project" value="InterPro"/>
</dbReference>
<gene>
    <name evidence="9 12" type="primary">pcp</name>
    <name evidence="12" type="ORF">CJ192_04120</name>
</gene>
<dbReference type="Proteomes" id="UP000235658">
    <property type="component" value="Unassembled WGS sequence"/>
</dbReference>
<name>A0A2N6UJV3_9FIRM</name>
<evidence type="ECO:0000256" key="2">
    <source>
        <dbReference type="ARBA" id="ARBA00002280"/>
    </source>
</evidence>
<dbReference type="InterPro" id="IPR016125">
    <property type="entry name" value="Peptidase_C15-like"/>
</dbReference>
<dbReference type="PROSITE" id="PS01334">
    <property type="entry name" value="PYRASE_CYS"/>
    <property type="match status" value="1"/>
</dbReference>
<keyword evidence="7 9" id="KW-0378">Hydrolase</keyword>
<evidence type="ECO:0000313" key="13">
    <source>
        <dbReference type="Proteomes" id="UP000235658"/>
    </source>
</evidence>
<dbReference type="PRINTS" id="PR00706">
    <property type="entry name" value="PYROGLUPTASE"/>
</dbReference>
<evidence type="ECO:0000256" key="1">
    <source>
        <dbReference type="ARBA" id="ARBA00001770"/>
    </source>
</evidence>
<proteinExistence type="inferred from homology"/>
<feature type="active site" evidence="9 11">
    <location>
        <position position="141"/>
    </location>
</feature>
<dbReference type="HAMAP" id="MF_00417">
    <property type="entry name" value="Pyrrolid_peptidase"/>
    <property type="match status" value="1"/>
</dbReference>
<accession>A0A2N6UJV3</accession>
<dbReference type="Pfam" id="PF01470">
    <property type="entry name" value="Peptidase_C15"/>
    <property type="match status" value="1"/>
</dbReference>
<dbReference type="InterPro" id="IPR033694">
    <property type="entry name" value="PGPEP1_Cys_AS"/>
</dbReference>
<comment type="caution">
    <text evidence="12">The sequence shown here is derived from an EMBL/GenBank/DDBJ whole genome shotgun (WGS) entry which is preliminary data.</text>
</comment>
<evidence type="ECO:0000256" key="9">
    <source>
        <dbReference type="HAMAP-Rule" id="MF_00417"/>
    </source>
</evidence>
<dbReference type="NCBIfam" id="TIGR00504">
    <property type="entry name" value="pyro_pdase"/>
    <property type="match status" value="1"/>
</dbReference>
<evidence type="ECO:0000256" key="10">
    <source>
        <dbReference type="PROSITE-ProRule" id="PRU10076"/>
    </source>
</evidence>
<dbReference type="PANTHER" id="PTHR23402:SF1">
    <property type="entry name" value="PYROGLUTAMYL-PEPTIDASE I"/>
    <property type="match status" value="1"/>
</dbReference>
<sequence length="213" mass="23745">MKILLTGFDPFGEDKINPSIELVKKVEGKISNAEIFKLEIPTVFKKSGEILEENIKRIRPDVILCIGQAGGRSSITVERIAINIDDARISDNLGEKPIDEKIRDDGDNAYFSNLPIKKIVEEIKKEKIPAEVSNSAGTFVCNHLMYESLYLAKKYKNIRAGFIHIPYLPEQVINKANTPSMDLENSLKAINIAIKTIINYDGQDVKISGGKIS</sequence>
<dbReference type="GO" id="GO:0016920">
    <property type="term" value="F:pyroglutamyl-peptidase activity"/>
    <property type="evidence" value="ECO:0007669"/>
    <property type="project" value="UniProtKB-UniRule"/>
</dbReference>
<feature type="active site" evidence="9">
    <location>
        <position position="164"/>
    </location>
</feature>
<evidence type="ECO:0000313" key="12">
    <source>
        <dbReference type="EMBL" id="PMC81943.1"/>
    </source>
</evidence>
<dbReference type="InterPro" id="IPR000816">
    <property type="entry name" value="Peptidase_C15"/>
</dbReference>
<comment type="subcellular location">
    <subcellularLocation>
        <location evidence="3 9">Cytoplasm</location>
    </subcellularLocation>
</comment>